<dbReference type="InterPro" id="IPR036388">
    <property type="entry name" value="WH-like_DNA-bd_sf"/>
</dbReference>
<dbReference type="EMBL" id="BONU01000019">
    <property type="protein sequence ID" value="GIG74574.1"/>
    <property type="molecule type" value="Genomic_DNA"/>
</dbReference>
<dbReference type="PROSITE" id="PS50995">
    <property type="entry name" value="HTH_MARR_2"/>
    <property type="match status" value="1"/>
</dbReference>
<dbReference type="InterPro" id="IPR039422">
    <property type="entry name" value="MarR/SlyA-like"/>
</dbReference>
<reference evidence="2" key="1">
    <citation type="submission" date="2021-01" db="EMBL/GenBank/DDBJ databases">
        <title>Whole genome shotgun sequence of Planosporangium flavigriseum NBRC 105377.</title>
        <authorList>
            <person name="Komaki H."/>
            <person name="Tamura T."/>
        </authorList>
    </citation>
    <scope>NUCLEOTIDE SEQUENCE</scope>
    <source>
        <strain evidence="2">NBRC 105377</strain>
    </source>
</reference>
<dbReference type="PANTHER" id="PTHR33164:SF43">
    <property type="entry name" value="HTH-TYPE TRANSCRIPTIONAL REPRESSOR YETL"/>
    <property type="match status" value="1"/>
</dbReference>
<dbReference type="RefSeq" id="WP_239075530.1">
    <property type="nucleotide sequence ID" value="NZ_BAAAQJ010000030.1"/>
</dbReference>
<dbReference type="GO" id="GO:0006950">
    <property type="term" value="P:response to stress"/>
    <property type="evidence" value="ECO:0007669"/>
    <property type="project" value="TreeGrafter"/>
</dbReference>
<dbReference type="PRINTS" id="PR00598">
    <property type="entry name" value="HTHMARR"/>
</dbReference>
<proteinExistence type="predicted"/>
<keyword evidence="3" id="KW-1185">Reference proteome</keyword>
<evidence type="ECO:0000313" key="3">
    <source>
        <dbReference type="Proteomes" id="UP000653674"/>
    </source>
</evidence>
<dbReference type="PANTHER" id="PTHR33164">
    <property type="entry name" value="TRANSCRIPTIONAL REGULATOR, MARR FAMILY"/>
    <property type="match status" value="1"/>
</dbReference>
<name>A0A8J3LVF9_9ACTN</name>
<evidence type="ECO:0000313" key="2">
    <source>
        <dbReference type="EMBL" id="GIG74574.1"/>
    </source>
</evidence>
<dbReference type="SMART" id="SM00347">
    <property type="entry name" value="HTH_MARR"/>
    <property type="match status" value="1"/>
</dbReference>
<accession>A0A8J3LVF9</accession>
<dbReference type="InterPro" id="IPR000835">
    <property type="entry name" value="HTH_MarR-typ"/>
</dbReference>
<dbReference type="SUPFAM" id="SSF46785">
    <property type="entry name" value="Winged helix' DNA-binding domain"/>
    <property type="match status" value="1"/>
</dbReference>
<evidence type="ECO:0000259" key="1">
    <source>
        <dbReference type="PROSITE" id="PS50995"/>
    </source>
</evidence>
<gene>
    <name evidence="2" type="ORF">Pfl04_29780</name>
</gene>
<organism evidence="2 3">
    <name type="scientific">Planosporangium flavigriseum</name>
    <dbReference type="NCBI Taxonomy" id="373681"/>
    <lineage>
        <taxon>Bacteria</taxon>
        <taxon>Bacillati</taxon>
        <taxon>Actinomycetota</taxon>
        <taxon>Actinomycetes</taxon>
        <taxon>Micromonosporales</taxon>
        <taxon>Micromonosporaceae</taxon>
        <taxon>Planosporangium</taxon>
    </lineage>
</organism>
<feature type="domain" description="HTH marR-type" evidence="1">
    <location>
        <begin position="1"/>
        <end position="148"/>
    </location>
</feature>
<dbReference type="Pfam" id="PF01047">
    <property type="entry name" value="MarR"/>
    <property type="match status" value="1"/>
</dbReference>
<dbReference type="Proteomes" id="UP000653674">
    <property type="component" value="Unassembled WGS sequence"/>
</dbReference>
<protein>
    <recommendedName>
        <fullName evidence="1">HTH marR-type domain-containing protein</fullName>
    </recommendedName>
</protein>
<comment type="caution">
    <text evidence="2">The sequence shown here is derived from an EMBL/GenBank/DDBJ whole genome shotgun (WGS) entry which is preliminary data.</text>
</comment>
<dbReference type="GO" id="GO:0003700">
    <property type="term" value="F:DNA-binding transcription factor activity"/>
    <property type="evidence" value="ECO:0007669"/>
    <property type="project" value="InterPro"/>
</dbReference>
<sequence length="148" mass="16591">MIERAETVRAETVRAETADRAWQGMRALVLERHDRRREVCGALDMSFIRVKALRSLAGGPMTMRQLAERLATDPPYTTLVVDDLQKRDLVRRSTHPTDRRQRIVTLTPAGARAAETADRILGRPPTALLELGDRELAALDRIVAKLLG</sequence>
<dbReference type="Gene3D" id="1.10.10.10">
    <property type="entry name" value="Winged helix-like DNA-binding domain superfamily/Winged helix DNA-binding domain"/>
    <property type="match status" value="1"/>
</dbReference>
<dbReference type="InterPro" id="IPR036390">
    <property type="entry name" value="WH_DNA-bd_sf"/>
</dbReference>
<dbReference type="AlphaFoldDB" id="A0A8J3LVF9"/>